<keyword evidence="3" id="KW-1185">Reference proteome</keyword>
<feature type="compositionally biased region" description="Low complexity" evidence="1">
    <location>
        <begin position="28"/>
        <end position="49"/>
    </location>
</feature>
<protein>
    <submittedName>
        <fullName evidence="2">Uncharacterized protein</fullName>
    </submittedName>
</protein>
<organism evidence="2 3">
    <name type="scientific">Caballeronia choica</name>
    <dbReference type="NCBI Taxonomy" id="326476"/>
    <lineage>
        <taxon>Bacteria</taxon>
        <taxon>Pseudomonadati</taxon>
        <taxon>Pseudomonadota</taxon>
        <taxon>Betaproteobacteria</taxon>
        <taxon>Burkholderiales</taxon>
        <taxon>Burkholderiaceae</taxon>
        <taxon>Caballeronia</taxon>
    </lineage>
</organism>
<feature type="compositionally biased region" description="Basic residues" evidence="1">
    <location>
        <begin position="100"/>
        <end position="110"/>
    </location>
</feature>
<feature type="region of interest" description="Disordered" evidence="1">
    <location>
        <begin position="28"/>
        <end position="60"/>
    </location>
</feature>
<evidence type="ECO:0000256" key="1">
    <source>
        <dbReference type="SAM" id="MobiDB-lite"/>
    </source>
</evidence>
<sequence>MVARHPRMGPARGARAFLRCRLALARSRAARQGAGAVSRRGVRRGIAGRQDQARVSGGRRPLRDRVLLEHVSGVPGRLSVDPAGSARTRATLRRPDHAAHRPRPRRRRARGIRDARRDRGRSCGHRCDARRAFRRFSARPRPFASAAGAPALQARVVAHRGRRGQLAALLRCQHARRRACGAAGGVRGIARADLPALYRRPDRRRAHRSRRRTRRAARILPTPAPAAR</sequence>
<name>A0A158KY66_9BURK</name>
<gene>
    <name evidence="2" type="ORF">AWB68_07909</name>
</gene>
<dbReference type="AlphaFoldDB" id="A0A158KY66"/>
<evidence type="ECO:0000313" key="3">
    <source>
        <dbReference type="Proteomes" id="UP000054770"/>
    </source>
</evidence>
<feature type="compositionally biased region" description="Basic residues" evidence="1">
    <location>
        <begin position="201"/>
        <end position="217"/>
    </location>
</feature>
<comment type="caution">
    <text evidence="2">The sequence shown here is derived from an EMBL/GenBank/DDBJ whole genome shotgun (WGS) entry which is preliminary data.</text>
</comment>
<reference evidence="2" key="1">
    <citation type="submission" date="2016-01" db="EMBL/GenBank/DDBJ databases">
        <authorList>
            <person name="Peeters C."/>
        </authorList>
    </citation>
    <scope>NUCLEOTIDE SEQUENCE [LARGE SCALE GENOMIC DNA]</scope>
    <source>
        <strain evidence="2">LMG 22940</strain>
    </source>
</reference>
<dbReference type="EMBL" id="FCON02000212">
    <property type="protein sequence ID" value="SAL86098.1"/>
    <property type="molecule type" value="Genomic_DNA"/>
</dbReference>
<dbReference type="Proteomes" id="UP000054770">
    <property type="component" value="Unassembled WGS sequence"/>
</dbReference>
<proteinExistence type="predicted"/>
<feature type="region of interest" description="Disordered" evidence="1">
    <location>
        <begin position="200"/>
        <end position="228"/>
    </location>
</feature>
<evidence type="ECO:0000313" key="2">
    <source>
        <dbReference type="EMBL" id="SAL86098.1"/>
    </source>
</evidence>
<accession>A0A158KY66</accession>
<feature type="compositionally biased region" description="Basic and acidic residues" evidence="1">
    <location>
        <begin position="111"/>
        <end position="123"/>
    </location>
</feature>
<feature type="region of interest" description="Disordered" evidence="1">
    <location>
        <begin position="77"/>
        <end position="123"/>
    </location>
</feature>
<feature type="compositionally biased region" description="Low complexity" evidence="1">
    <location>
        <begin position="218"/>
        <end position="228"/>
    </location>
</feature>